<gene>
    <name evidence="2" type="ORF">JR316_004255</name>
</gene>
<sequence>MPENAQKPATTHFPPAGAILDNGALKLVEVQGLGIYRAQLSPRDNRPYAVRCLVFPDSPGHCRQMLIRGVLLHQLASDHIGIATLHRAFKQDGMLCVLLESASDDYMSTQIFQRGRYLGDNFLIKDIFLQLIDAVEYIHSLGIYHRNLNPASIVTFEDGFRVAITDFGQSTTWETLSEEFNVGNVFYMAPGCHGGQLAPEGRYYPRFSDIWSLGIIFLNITTGRNPWRSATLDDPAFAAYLQNPSGFLASTLPVSRQFMELLVEILAIHSEYGQTVRELRIAIKKFHNFYSDIVMFEDCIATLARRSEFPVYIYDEFLDVKMNSYPRTNLIHRISAAEVAAKLDSSAMNSK</sequence>
<dbReference type="OrthoDB" id="541276at2759"/>
<feature type="domain" description="Protein kinase" evidence="1">
    <location>
        <begin position="25"/>
        <end position="290"/>
    </location>
</feature>
<dbReference type="EMBL" id="JAFIQS010000004">
    <property type="protein sequence ID" value="KAG5169874.1"/>
    <property type="molecule type" value="Genomic_DNA"/>
</dbReference>
<dbReference type="GO" id="GO:0044773">
    <property type="term" value="P:mitotic DNA damage checkpoint signaling"/>
    <property type="evidence" value="ECO:0007669"/>
    <property type="project" value="TreeGrafter"/>
</dbReference>
<accession>A0A8H7Y2N3</accession>
<evidence type="ECO:0000259" key="1">
    <source>
        <dbReference type="PROSITE" id="PS50011"/>
    </source>
</evidence>
<dbReference type="Pfam" id="PF00069">
    <property type="entry name" value="Pkinase"/>
    <property type="match status" value="1"/>
</dbReference>
<dbReference type="PROSITE" id="PS50011">
    <property type="entry name" value="PROTEIN_KINASE_DOM"/>
    <property type="match status" value="1"/>
</dbReference>
<dbReference type="GO" id="GO:0005634">
    <property type="term" value="C:nucleus"/>
    <property type="evidence" value="ECO:0007669"/>
    <property type="project" value="TreeGrafter"/>
</dbReference>
<dbReference type="InterPro" id="IPR011009">
    <property type="entry name" value="Kinase-like_dom_sf"/>
</dbReference>
<comment type="caution">
    <text evidence="2">The sequence shown here is derived from an EMBL/GenBank/DDBJ whole genome shotgun (WGS) entry which is preliminary data.</text>
</comment>
<dbReference type="Gene3D" id="1.10.510.10">
    <property type="entry name" value="Transferase(Phosphotransferase) domain 1"/>
    <property type="match status" value="1"/>
</dbReference>
<evidence type="ECO:0000313" key="2">
    <source>
        <dbReference type="EMBL" id="KAG5169874.1"/>
    </source>
</evidence>
<dbReference type="SUPFAM" id="SSF56112">
    <property type="entry name" value="Protein kinase-like (PK-like)"/>
    <property type="match status" value="1"/>
</dbReference>
<reference evidence="2" key="1">
    <citation type="submission" date="2021-02" db="EMBL/GenBank/DDBJ databases">
        <title>Psilocybe cubensis genome.</title>
        <authorList>
            <person name="Mckernan K.J."/>
            <person name="Crawford S."/>
            <person name="Trippe A."/>
            <person name="Kane L.T."/>
            <person name="Mclaughlin S."/>
        </authorList>
    </citation>
    <scope>NUCLEOTIDE SEQUENCE [LARGE SCALE GENOMIC DNA]</scope>
    <source>
        <strain evidence="2">MGC-MH-2018</strain>
    </source>
</reference>
<dbReference type="PANTHER" id="PTHR44167:SF24">
    <property type="entry name" value="SERINE_THREONINE-PROTEIN KINASE CHK2"/>
    <property type="match status" value="1"/>
</dbReference>
<dbReference type="PANTHER" id="PTHR44167">
    <property type="entry name" value="OVARIAN-SPECIFIC SERINE/THREONINE-PROTEIN KINASE LOK-RELATED"/>
    <property type="match status" value="1"/>
</dbReference>
<dbReference type="SMART" id="SM00220">
    <property type="entry name" value="S_TKc"/>
    <property type="match status" value="1"/>
</dbReference>
<proteinExistence type="predicted"/>
<protein>
    <recommendedName>
        <fullName evidence="1">Protein kinase domain-containing protein</fullName>
    </recommendedName>
</protein>
<name>A0A8H7Y2N3_PSICU</name>
<dbReference type="GO" id="GO:0005737">
    <property type="term" value="C:cytoplasm"/>
    <property type="evidence" value="ECO:0007669"/>
    <property type="project" value="TreeGrafter"/>
</dbReference>
<organism evidence="2">
    <name type="scientific">Psilocybe cubensis</name>
    <name type="common">Psychedelic mushroom</name>
    <name type="synonym">Stropharia cubensis</name>
    <dbReference type="NCBI Taxonomy" id="181762"/>
    <lineage>
        <taxon>Eukaryota</taxon>
        <taxon>Fungi</taxon>
        <taxon>Dikarya</taxon>
        <taxon>Basidiomycota</taxon>
        <taxon>Agaricomycotina</taxon>
        <taxon>Agaricomycetes</taxon>
        <taxon>Agaricomycetidae</taxon>
        <taxon>Agaricales</taxon>
        <taxon>Agaricineae</taxon>
        <taxon>Strophariaceae</taxon>
        <taxon>Psilocybe</taxon>
    </lineage>
</organism>
<dbReference type="GO" id="GO:0004674">
    <property type="term" value="F:protein serine/threonine kinase activity"/>
    <property type="evidence" value="ECO:0007669"/>
    <property type="project" value="TreeGrafter"/>
</dbReference>
<dbReference type="AlphaFoldDB" id="A0A8H7Y2N3"/>
<dbReference type="InterPro" id="IPR000719">
    <property type="entry name" value="Prot_kinase_dom"/>
</dbReference>
<dbReference type="GO" id="GO:0005524">
    <property type="term" value="F:ATP binding"/>
    <property type="evidence" value="ECO:0007669"/>
    <property type="project" value="InterPro"/>
</dbReference>